<dbReference type="Proteomes" id="UP001571476">
    <property type="component" value="Unassembled WGS sequence"/>
</dbReference>
<comment type="caution">
    <text evidence="2">The sequence shown here is derived from an EMBL/GenBank/DDBJ whole genome shotgun (WGS) entry which is preliminary data.</text>
</comment>
<dbReference type="RefSeq" id="WP_372567084.1">
    <property type="nucleotide sequence ID" value="NZ_JBGOSP010000054.1"/>
</dbReference>
<evidence type="ECO:0000313" key="3">
    <source>
        <dbReference type="Proteomes" id="UP001571476"/>
    </source>
</evidence>
<proteinExistence type="predicted"/>
<reference evidence="2 3" key="1">
    <citation type="submission" date="2024-08" db="EMBL/GenBank/DDBJ databases">
        <title>Genome sequence of Streptomyces aureus CACIA-1.46HGO.</title>
        <authorList>
            <person name="Evangelista-Martinez Z."/>
        </authorList>
    </citation>
    <scope>NUCLEOTIDE SEQUENCE [LARGE SCALE GENOMIC DNA]</scope>
    <source>
        <strain evidence="2 3">CACIA-1.46HGO</strain>
    </source>
</reference>
<feature type="compositionally biased region" description="Basic and acidic residues" evidence="1">
    <location>
        <begin position="18"/>
        <end position="28"/>
    </location>
</feature>
<accession>A0ABV4SXQ6</accession>
<protein>
    <recommendedName>
        <fullName evidence="4">Head-to-tail adaptor</fullName>
    </recommendedName>
</protein>
<evidence type="ECO:0008006" key="4">
    <source>
        <dbReference type="Google" id="ProtNLM"/>
    </source>
</evidence>
<feature type="region of interest" description="Disordered" evidence="1">
    <location>
        <begin position="70"/>
        <end position="120"/>
    </location>
</feature>
<feature type="compositionally biased region" description="Pro residues" evidence="1">
    <location>
        <begin position="1"/>
        <end position="14"/>
    </location>
</feature>
<feature type="region of interest" description="Disordered" evidence="1">
    <location>
        <begin position="1"/>
        <end position="28"/>
    </location>
</feature>
<sequence length="131" mass="13243">MPPPTNSPRGPATPAPSDADRLDTRASEDIDDALLTAVYCVDDAGMPTDPDVAAALADATCAQVEYQQATGNDGTGAAGRWDSVSIGPASLSGSIGPASLSGRSDTMPGPTGLDLVPRAQRRLRRAGLLPG</sequence>
<dbReference type="EMBL" id="JBGOSP010000054">
    <property type="protein sequence ID" value="MFA3843234.1"/>
    <property type="molecule type" value="Genomic_DNA"/>
</dbReference>
<evidence type="ECO:0000256" key="1">
    <source>
        <dbReference type="SAM" id="MobiDB-lite"/>
    </source>
</evidence>
<evidence type="ECO:0000313" key="2">
    <source>
        <dbReference type="EMBL" id="MFA3843234.1"/>
    </source>
</evidence>
<gene>
    <name evidence="2" type="ORF">ACEG43_45165</name>
</gene>
<name>A0ABV4SXQ6_9ACTN</name>
<keyword evidence="3" id="KW-1185">Reference proteome</keyword>
<organism evidence="2 3">
    <name type="scientific">Streptomyces aureus</name>
    <dbReference type="NCBI Taxonomy" id="193461"/>
    <lineage>
        <taxon>Bacteria</taxon>
        <taxon>Bacillati</taxon>
        <taxon>Actinomycetota</taxon>
        <taxon>Actinomycetes</taxon>
        <taxon>Kitasatosporales</taxon>
        <taxon>Streptomycetaceae</taxon>
        <taxon>Streptomyces</taxon>
    </lineage>
</organism>